<evidence type="ECO:0000313" key="2">
    <source>
        <dbReference type="EMBL" id="AAU43974.1"/>
    </source>
</evidence>
<protein>
    <submittedName>
        <fullName evidence="2">Uncharacterized protein</fullName>
    </submittedName>
</protein>
<evidence type="ECO:0000256" key="1">
    <source>
        <dbReference type="SAM" id="MobiDB-lite"/>
    </source>
</evidence>
<gene>
    <name evidence="2" type="primary">OJ1206_C08.2</name>
</gene>
<dbReference type="EMBL" id="AC118285">
    <property type="protein sequence ID" value="AAU43974.1"/>
    <property type="molecule type" value="Genomic_DNA"/>
</dbReference>
<sequence length="68" mass="7043">MERTKASIEATTATLADGGMMPAPSPRARAGCMDGWMDASSACSARAGATATRHRTRARGREYAGEPG</sequence>
<organism evidence="2 3">
    <name type="scientific">Oryza sativa subsp. japonica</name>
    <name type="common">Rice</name>
    <dbReference type="NCBI Taxonomy" id="39947"/>
    <lineage>
        <taxon>Eukaryota</taxon>
        <taxon>Viridiplantae</taxon>
        <taxon>Streptophyta</taxon>
        <taxon>Embryophyta</taxon>
        <taxon>Tracheophyta</taxon>
        <taxon>Spermatophyta</taxon>
        <taxon>Magnoliopsida</taxon>
        <taxon>Liliopsida</taxon>
        <taxon>Poales</taxon>
        <taxon>Poaceae</taxon>
        <taxon>BOP clade</taxon>
        <taxon>Oryzoideae</taxon>
        <taxon>Oryzeae</taxon>
        <taxon>Oryzinae</taxon>
        <taxon>Oryza</taxon>
        <taxon>Oryza sativa</taxon>
    </lineage>
</organism>
<name>Q65X48_ORYSJ</name>
<reference evidence="3" key="2">
    <citation type="journal article" date="2008" name="Nucleic Acids Res.">
        <title>The rice annotation project database (RAP-DB): 2008 update.</title>
        <authorList>
            <consortium name="The rice annotation project (RAP)"/>
        </authorList>
    </citation>
    <scope>GENOME REANNOTATION</scope>
    <source>
        <strain evidence="3">cv. Nipponbare</strain>
    </source>
</reference>
<feature type="compositionally biased region" description="Basic and acidic residues" evidence="1">
    <location>
        <begin position="59"/>
        <end position="68"/>
    </location>
</feature>
<evidence type="ECO:0000313" key="3">
    <source>
        <dbReference type="Proteomes" id="UP000000763"/>
    </source>
</evidence>
<proteinExistence type="predicted"/>
<feature type="region of interest" description="Disordered" evidence="1">
    <location>
        <begin position="1"/>
        <end position="23"/>
    </location>
</feature>
<reference evidence="3" key="1">
    <citation type="journal article" date="2005" name="Nature">
        <title>The map-based sequence of the rice genome.</title>
        <authorList>
            <consortium name="International rice genome sequencing project (IRGSP)"/>
            <person name="Matsumoto T."/>
            <person name="Wu J."/>
            <person name="Kanamori H."/>
            <person name="Katayose Y."/>
            <person name="Fujisawa M."/>
            <person name="Namiki N."/>
            <person name="Mizuno H."/>
            <person name="Yamamoto K."/>
            <person name="Antonio B.A."/>
            <person name="Baba T."/>
            <person name="Sakata K."/>
            <person name="Nagamura Y."/>
            <person name="Aoki H."/>
            <person name="Arikawa K."/>
            <person name="Arita K."/>
            <person name="Bito T."/>
            <person name="Chiden Y."/>
            <person name="Fujitsuka N."/>
            <person name="Fukunaka R."/>
            <person name="Hamada M."/>
            <person name="Harada C."/>
            <person name="Hayashi A."/>
            <person name="Hijishita S."/>
            <person name="Honda M."/>
            <person name="Hosokawa S."/>
            <person name="Ichikawa Y."/>
            <person name="Idonuma A."/>
            <person name="Iijima M."/>
            <person name="Ikeda M."/>
            <person name="Ikeno M."/>
            <person name="Ito K."/>
            <person name="Ito S."/>
            <person name="Ito T."/>
            <person name="Ito Y."/>
            <person name="Ito Y."/>
            <person name="Iwabuchi A."/>
            <person name="Kamiya K."/>
            <person name="Karasawa W."/>
            <person name="Kurita K."/>
            <person name="Katagiri S."/>
            <person name="Kikuta A."/>
            <person name="Kobayashi H."/>
            <person name="Kobayashi N."/>
            <person name="Machita K."/>
            <person name="Maehara T."/>
            <person name="Masukawa M."/>
            <person name="Mizubayashi T."/>
            <person name="Mukai Y."/>
            <person name="Nagasaki H."/>
            <person name="Nagata Y."/>
            <person name="Naito S."/>
            <person name="Nakashima M."/>
            <person name="Nakama Y."/>
            <person name="Nakamichi Y."/>
            <person name="Nakamura M."/>
            <person name="Meguro A."/>
            <person name="Negishi M."/>
            <person name="Ohta I."/>
            <person name="Ohta T."/>
            <person name="Okamoto M."/>
            <person name="Ono N."/>
            <person name="Saji S."/>
            <person name="Sakaguchi M."/>
            <person name="Sakai K."/>
            <person name="Shibata M."/>
            <person name="Shimokawa T."/>
            <person name="Song J."/>
            <person name="Takazaki Y."/>
            <person name="Terasawa K."/>
            <person name="Tsugane M."/>
            <person name="Tsuji K."/>
            <person name="Ueda S."/>
            <person name="Waki K."/>
            <person name="Yamagata H."/>
            <person name="Yamamoto M."/>
            <person name="Yamamoto S."/>
            <person name="Yamane H."/>
            <person name="Yoshiki S."/>
            <person name="Yoshihara R."/>
            <person name="Yukawa K."/>
            <person name="Zhong H."/>
            <person name="Yano M."/>
            <person name="Yuan Q."/>
            <person name="Ouyang S."/>
            <person name="Liu J."/>
            <person name="Jones K.M."/>
            <person name="Gansberger K."/>
            <person name="Moffat K."/>
            <person name="Hill J."/>
            <person name="Bera J."/>
            <person name="Fadrosh D."/>
            <person name="Jin S."/>
            <person name="Johri S."/>
            <person name="Kim M."/>
            <person name="Overton L."/>
            <person name="Reardon M."/>
            <person name="Tsitrin T."/>
            <person name="Vuong H."/>
            <person name="Weaver B."/>
            <person name="Ciecko A."/>
            <person name="Tallon L."/>
            <person name="Jackson J."/>
            <person name="Pai G."/>
            <person name="Aken S.V."/>
            <person name="Utterback T."/>
            <person name="Reidmuller S."/>
            <person name="Feldblyum T."/>
            <person name="Hsiao J."/>
            <person name="Zismann V."/>
            <person name="Iobst S."/>
            <person name="de Vazeille A.R."/>
            <person name="Buell C.R."/>
            <person name="Ying K."/>
            <person name="Li Y."/>
            <person name="Lu T."/>
            <person name="Huang Y."/>
            <person name="Zhao Q."/>
            <person name="Feng Q."/>
            <person name="Zhang L."/>
            <person name="Zhu J."/>
            <person name="Weng Q."/>
            <person name="Mu J."/>
            <person name="Lu Y."/>
            <person name="Fan D."/>
            <person name="Liu Y."/>
            <person name="Guan J."/>
            <person name="Zhang Y."/>
            <person name="Yu S."/>
            <person name="Liu X."/>
            <person name="Zhang Y."/>
            <person name="Hong G."/>
            <person name="Han B."/>
            <person name="Choisne N."/>
            <person name="Demange N."/>
            <person name="Orjeda G."/>
            <person name="Samain S."/>
            <person name="Cattolico L."/>
            <person name="Pelletier E."/>
            <person name="Couloux A."/>
            <person name="Segurens B."/>
            <person name="Wincker P."/>
            <person name="D'Hont A."/>
            <person name="Scarpelli C."/>
            <person name="Weissenbach J."/>
            <person name="Salanoubat M."/>
            <person name="Quetier F."/>
            <person name="Yu Y."/>
            <person name="Kim H.R."/>
            <person name="Rambo T."/>
            <person name="Currie J."/>
            <person name="Collura K."/>
            <person name="Luo M."/>
            <person name="Yang T."/>
            <person name="Ammiraju J.S.S."/>
            <person name="Engler F."/>
            <person name="Soderlund C."/>
            <person name="Wing R.A."/>
            <person name="Palmer L.E."/>
            <person name="de la Bastide M."/>
            <person name="Spiegel L."/>
            <person name="Nascimento L."/>
            <person name="Zutavern T."/>
            <person name="O'Shaughnessy A."/>
            <person name="Dike S."/>
            <person name="Dedhia N."/>
            <person name="Preston R."/>
            <person name="Balija V."/>
            <person name="McCombie W.R."/>
            <person name="Chow T."/>
            <person name="Chen H."/>
            <person name="Chung M."/>
            <person name="Chen C."/>
            <person name="Shaw J."/>
            <person name="Wu H."/>
            <person name="Hsiao K."/>
            <person name="Chao Y."/>
            <person name="Chu M."/>
            <person name="Cheng C."/>
            <person name="Hour A."/>
            <person name="Lee P."/>
            <person name="Lin S."/>
            <person name="Lin Y."/>
            <person name="Liou J."/>
            <person name="Liu S."/>
            <person name="Hsing Y."/>
            <person name="Raghuvanshi S."/>
            <person name="Mohanty A."/>
            <person name="Bharti A.K."/>
            <person name="Gaur A."/>
            <person name="Gupta V."/>
            <person name="Kumar D."/>
            <person name="Ravi V."/>
            <person name="Vij S."/>
            <person name="Kapur A."/>
            <person name="Khurana P."/>
            <person name="Khurana P."/>
            <person name="Khurana J.P."/>
            <person name="Tyagi A.K."/>
            <person name="Gaikwad K."/>
            <person name="Singh A."/>
            <person name="Dalal V."/>
            <person name="Srivastava S."/>
            <person name="Dixit A."/>
            <person name="Pal A.K."/>
            <person name="Ghazi I.A."/>
            <person name="Yadav M."/>
            <person name="Pandit A."/>
            <person name="Bhargava A."/>
            <person name="Sureshbabu K."/>
            <person name="Batra K."/>
            <person name="Sharma T.R."/>
            <person name="Mohapatra T."/>
            <person name="Singh N.K."/>
            <person name="Messing J."/>
            <person name="Nelson A.B."/>
            <person name="Fuks G."/>
            <person name="Kavchok S."/>
            <person name="Keizer G."/>
            <person name="Linton E."/>
            <person name="Llaca V."/>
            <person name="Song R."/>
            <person name="Tanyolac B."/>
            <person name="Young S."/>
            <person name="Ho-Il K."/>
            <person name="Hahn J.H."/>
            <person name="Sangsakoo G."/>
            <person name="Vanavichit A."/>
            <person name="de Mattos Luiz.A.T."/>
            <person name="Zimmer P.D."/>
            <person name="Malone G."/>
            <person name="Dellagostin O."/>
            <person name="de Oliveira A.C."/>
            <person name="Bevan M."/>
            <person name="Bancroft I."/>
            <person name="Minx P."/>
            <person name="Cordum H."/>
            <person name="Wilson R."/>
            <person name="Cheng Z."/>
            <person name="Jin W."/>
            <person name="Jiang J."/>
            <person name="Leong S.A."/>
            <person name="Iwama H."/>
            <person name="Gojobori T."/>
            <person name="Itoh T."/>
            <person name="Niimura Y."/>
            <person name="Fujii Y."/>
            <person name="Habara T."/>
            <person name="Sakai H."/>
            <person name="Sato Y."/>
            <person name="Wilson G."/>
            <person name="Kumar K."/>
            <person name="McCouch S."/>
            <person name="Juretic N."/>
            <person name="Hoen D."/>
            <person name="Wright S."/>
            <person name="Bruskiewich R."/>
            <person name="Bureau T."/>
            <person name="Miyao A."/>
            <person name="Hirochika H."/>
            <person name="Nishikawa T."/>
            <person name="Kadowaki K."/>
            <person name="Sugiura M."/>
            <person name="Burr B."/>
            <person name="Sasaki T."/>
        </authorList>
    </citation>
    <scope>NUCLEOTIDE SEQUENCE [LARGE SCALE GENOMIC DNA]</scope>
    <source>
        <strain evidence="3">cv. Nipponbare</strain>
    </source>
</reference>
<feature type="region of interest" description="Disordered" evidence="1">
    <location>
        <begin position="46"/>
        <end position="68"/>
    </location>
</feature>
<dbReference type="Proteomes" id="UP000000763">
    <property type="component" value="Chromosome 5"/>
</dbReference>
<accession>Q65X48</accession>
<dbReference type="AlphaFoldDB" id="Q65X48"/>